<dbReference type="Pfam" id="PF00005">
    <property type="entry name" value="ABC_tran"/>
    <property type="match status" value="1"/>
</dbReference>
<dbReference type="Gene3D" id="3.40.50.300">
    <property type="entry name" value="P-loop containing nucleotide triphosphate hydrolases"/>
    <property type="match status" value="1"/>
</dbReference>
<evidence type="ECO:0000259" key="5">
    <source>
        <dbReference type="PROSITE" id="PS50893"/>
    </source>
</evidence>
<evidence type="ECO:0000256" key="3">
    <source>
        <dbReference type="ARBA" id="ARBA00022741"/>
    </source>
</evidence>
<comment type="caution">
    <text evidence="8">The sequence shown here is derived from an EMBL/GenBank/DDBJ whole genome shotgun (WGS) entry which is preliminary data.</text>
</comment>
<dbReference type="InterPro" id="IPR027417">
    <property type="entry name" value="P-loop_NTPase"/>
</dbReference>
<evidence type="ECO:0000256" key="4">
    <source>
        <dbReference type="ARBA" id="ARBA00022840"/>
    </source>
</evidence>
<organism evidence="8">
    <name type="scientific">Campylobacter fetus</name>
    <dbReference type="NCBI Taxonomy" id="196"/>
    <lineage>
        <taxon>Bacteria</taxon>
        <taxon>Pseudomonadati</taxon>
        <taxon>Campylobacterota</taxon>
        <taxon>Epsilonproteobacteria</taxon>
        <taxon>Campylobacterales</taxon>
        <taxon>Campylobacteraceae</taxon>
        <taxon>Campylobacter</taxon>
    </lineage>
</organism>
<evidence type="ECO:0000313" key="9">
    <source>
        <dbReference type="Proteomes" id="UP000557842"/>
    </source>
</evidence>
<dbReference type="InterPro" id="IPR003593">
    <property type="entry name" value="AAA+_ATPase"/>
</dbReference>
<evidence type="ECO:0000313" key="6">
    <source>
        <dbReference type="EMBL" id="EAI5407774.1"/>
    </source>
</evidence>
<dbReference type="EMBL" id="AACCXM010000003">
    <property type="protein sequence ID" value="EAK0468631.1"/>
    <property type="molecule type" value="Genomic_DNA"/>
</dbReference>
<accession>A0A5N7FZD0</accession>
<sequence>MTVELKNVTFGYDGSTILKNISLVYHSSDFLSIIGPNGGGKSSLLRLMLGLIAPLKGSVLIDGKSPKELCKFIGYVPQHIPINKAFPMSVLEIVLMGRLDNKIFGFYSKKDKELAMNALKKVSMQDFYKRGIGELSGGERQRVYIARALCSDAKILMLDEPTASIDTEGQAEIYTRLKDINATGIGIVIVSHDINMAISFASKVAYVSRELFLHSIDGRDKQSFIEHLSRSHDHFCDVEIALKKCGCKEHV</sequence>
<keyword evidence="3" id="KW-0547">Nucleotide-binding</keyword>
<dbReference type="SUPFAM" id="SSF52540">
    <property type="entry name" value="P-loop containing nucleoside triphosphate hydrolases"/>
    <property type="match status" value="1"/>
</dbReference>
<dbReference type="CDD" id="cd03235">
    <property type="entry name" value="ABC_Metallic_Cations"/>
    <property type="match status" value="1"/>
</dbReference>
<gene>
    <name evidence="7" type="ORF">AAH17_06820</name>
    <name evidence="8" type="ORF">AAH24_04505</name>
    <name evidence="6" type="ORF">BVH53_03560</name>
</gene>
<dbReference type="RefSeq" id="WP_065843905.1">
    <property type="nucleotide sequence ID" value="NZ_AABUZP020000066.1"/>
</dbReference>
<evidence type="ECO:0000256" key="2">
    <source>
        <dbReference type="ARBA" id="ARBA00022448"/>
    </source>
</evidence>
<dbReference type="FunFam" id="3.40.50.300:FF:000134">
    <property type="entry name" value="Iron-enterobactin ABC transporter ATP-binding protein"/>
    <property type="match status" value="1"/>
</dbReference>
<dbReference type="SMART" id="SM00382">
    <property type="entry name" value="AAA"/>
    <property type="match status" value="1"/>
</dbReference>
<evidence type="ECO:0000313" key="8">
    <source>
        <dbReference type="EMBL" id="EAK0468631.1"/>
    </source>
</evidence>
<keyword evidence="2" id="KW-0813">Transport</keyword>
<keyword evidence="4 8" id="KW-0067">ATP-binding</keyword>
<name>A0A5N7FZD0_CAMFE</name>
<dbReference type="PANTHER" id="PTHR42734:SF17">
    <property type="entry name" value="METAL TRANSPORT SYSTEM ATP-BINDING PROTEIN TM_0124-RELATED"/>
    <property type="match status" value="1"/>
</dbReference>
<dbReference type="InterPro" id="IPR003439">
    <property type="entry name" value="ABC_transporter-like_ATP-bd"/>
</dbReference>
<dbReference type="Proteomes" id="UP000557842">
    <property type="component" value="Unassembled WGS sequence"/>
</dbReference>
<dbReference type="EMBL" id="AACCXK010000011">
    <property type="protein sequence ID" value="EAK0453370.1"/>
    <property type="molecule type" value="Genomic_DNA"/>
</dbReference>
<comment type="similarity">
    <text evidence="1">Belongs to the ABC transporter superfamily.</text>
</comment>
<dbReference type="GO" id="GO:0005524">
    <property type="term" value="F:ATP binding"/>
    <property type="evidence" value="ECO:0007669"/>
    <property type="project" value="UniProtKB-KW"/>
</dbReference>
<dbReference type="GO" id="GO:0016887">
    <property type="term" value="F:ATP hydrolysis activity"/>
    <property type="evidence" value="ECO:0007669"/>
    <property type="project" value="InterPro"/>
</dbReference>
<protein>
    <submittedName>
        <fullName evidence="8">ABC transporter ATP-binding protein</fullName>
    </submittedName>
</protein>
<dbReference type="EMBL" id="AABQDW010000004">
    <property type="protein sequence ID" value="EAI5407774.1"/>
    <property type="molecule type" value="Genomic_DNA"/>
</dbReference>
<dbReference type="InterPro" id="IPR050153">
    <property type="entry name" value="Metal_Ion_Import_ABC"/>
</dbReference>
<dbReference type="PANTHER" id="PTHR42734">
    <property type="entry name" value="METAL TRANSPORT SYSTEM ATP-BINDING PROTEIN TM_0124-RELATED"/>
    <property type="match status" value="1"/>
</dbReference>
<dbReference type="PROSITE" id="PS50893">
    <property type="entry name" value="ABC_TRANSPORTER_2"/>
    <property type="match status" value="1"/>
</dbReference>
<evidence type="ECO:0000256" key="1">
    <source>
        <dbReference type="ARBA" id="ARBA00005417"/>
    </source>
</evidence>
<dbReference type="AlphaFoldDB" id="A0A5N7FZD0"/>
<feature type="domain" description="ABC transporter" evidence="5">
    <location>
        <begin position="3"/>
        <end position="240"/>
    </location>
</feature>
<evidence type="ECO:0000313" key="7">
    <source>
        <dbReference type="EMBL" id="EAK0453370.1"/>
    </source>
</evidence>
<reference evidence="8 9" key="1">
    <citation type="submission" date="2018-05" db="EMBL/GenBank/DDBJ databases">
        <authorList>
            <consortium name="PulseNet: The National Subtyping Network for Foodborne Disease Surveillance"/>
            <person name="Tarr C.L."/>
            <person name="Trees E."/>
            <person name="Katz L.S."/>
            <person name="Carleton-Romer H.A."/>
            <person name="Stroika S."/>
            <person name="Kucerova Z."/>
            <person name="Roache K.F."/>
            <person name="Sabol A.L."/>
            <person name="Besser J."/>
            <person name="Gerner-Smidt P."/>
        </authorList>
    </citation>
    <scope>NUCLEOTIDE SEQUENCE</scope>
    <source>
        <strain evidence="7">2014D-0197</strain>
        <strain evidence="6 9">2016D-0221</strain>
        <strain evidence="8">D4313</strain>
    </source>
</reference>
<proteinExistence type="inferred from homology"/>